<protein>
    <submittedName>
        <fullName evidence="1">Uncharacterized protein</fullName>
    </submittedName>
</protein>
<proteinExistence type="predicted"/>
<evidence type="ECO:0000313" key="1">
    <source>
        <dbReference type="EMBL" id="PNH08052.1"/>
    </source>
</evidence>
<reference evidence="1 2" key="1">
    <citation type="journal article" date="2017" name="Mol. Biol. Evol.">
        <title>The 4-celled Tetrabaena socialis nuclear genome reveals the essential components for genetic control of cell number at the origin of multicellularity in the volvocine lineage.</title>
        <authorList>
            <person name="Featherston J."/>
            <person name="Arakaki Y."/>
            <person name="Hanschen E.R."/>
            <person name="Ferris P.J."/>
            <person name="Michod R.E."/>
            <person name="Olson B.J.S.C."/>
            <person name="Nozaki H."/>
            <person name="Durand P.M."/>
        </authorList>
    </citation>
    <scope>NUCLEOTIDE SEQUENCE [LARGE SCALE GENOMIC DNA]</scope>
    <source>
        <strain evidence="1 2">NIES-571</strain>
    </source>
</reference>
<evidence type="ECO:0000313" key="2">
    <source>
        <dbReference type="Proteomes" id="UP000236333"/>
    </source>
</evidence>
<accession>A0A2J8A696</accession>
<comment type="caution">
    <text evidence="1">The sequence shown here is derived from an EMBL/GenBank/DDBJ whole genome shotgun (WGS) entry which is preliminary data.</text>
</comment>
<organism evidence="1 2">
    <name type="scientific">Tetrabaena socialis</name>
    <dbReference type="NCBI Taxonomy" id="47790"/>
    <lineage>
        <taxon>Eukaryota</taxon>
        <taxon>Viridiplantae</taxon>
        <taxon>Chlorophyta</taxon>
        <taxon>core chlorophytes</taxon>
        <taxon>Chlorophyceae</taxon>
        <taxon>CS clade</taxon>
        <taxon>Chlamydomonadales</taxon>
        <taxon>Tetrabaenaceae</taxon>
        <taxon>Tetrabaena</taxon>
    </lineage>
</organism>
<gene>
    <name evidence="1" type="ORF">TSOC_005445</name>
</gene>
<dbReference type="EMBL" id="PGGS01000148">
    <property type="protein sequence ID" value="PNH08052.1"/>
    <property type="molecule type" value="Genomic_DNA"/>
</dbReference>
<dbReference type="Proteomes" id="UP000236333">
    <property type="component" value="Unassembled WGS sequence"/>
</dbReference>
<dbReference type="OrthoDB" id="524667at2759"/>
<name>A0A2J8A696_9CHLO</name>
<dbReference type="AlphaFoldDB" id="A0A2J8A696"/>
<sequence>MHRLSSDVGSRKGALRSGWRWRWTASLLVLHAAVARASLFPDRYAMADVCTIRKELEVNCQVKSRLGKNETSGSFKGLLMQFGETDCRVSIEQCFPDSCYSFRDLTAQLPSDFLLLGSTGFFKKFEIIRGGKDARLTREGVSFVATSSKVVIEYSTVTCQEFFRYHGRVPIQLCNQPIEAITPIDTRGPNAIGCEATT</sequence>
<keyword evidence="2" id="KW-1185">Reference proteome</keyword>